<dbReference type="AlphaFoldDB" id="A0AAE0YI80"/>
<feature type="compositionally biased region" description="Basic residues" evidence="1">
    <location>
        <begin position="119"/>
        <end position="128"/>
    </location>
</feature>
<keyword evidence="3" id="KW-1185">Reference proteome</keyword>
<dbReference type="EMBL" id="JAWDGP010006162">
    <property type="protein sequence ID" value="KAK3746211.1"/>
    <property type="molecule type" value="Genomic_DNA"/>
</dbReference>
<feature type="region of interest" description="Disordered" evidence="1">
    <location>
        <begin position="118"/>
        <end position="138"/>
    </location>
</feature>
<evidence type="ECO:0000313" key="3">
    <source>
        <dbReference type="Proteomes" id="UP001283361"/>
    </source>
</evidence>
<dbReference type="Proteomes" id="UP001283361">
    <property type="component" value="Unassembled WGS sequence"/>
</dbReference>
<evidence type="ECO:0000313" key="2">
    <source>
        <dbReference type="EMBL" id="KAK3746211.1"/>
    </source>
</evidence>
<name>A0AAE0YI80_9GAST</name>
<reference evidence="2" key="1">
    <citation type="journal article" date="2023" name="G3 (Bethesda)">
        <title>A reference genome for the long-term kleptoplast-retaining sea slug Elysia crispata morphotype clarki.</title>
        <authorList>
            <person name="Eastman K.E."/>
            <person name="Pendleton A.L."/>
            <person name="Shaikh M.A."/>
            <person name="Suttiyut T."/>
            <person name="Ogas R."/>
            <person name="Tomko P."/>
            <person name="Gavelis G."/>
            <person name="Widhalm J.R."/>
            <person name="Wisecaver J.H."/>
        </authorList>
    </citation>
    <scope>NUCLEOTIDE SEQUENCE</scope>
    <source>
        <strain evidence="2">ECLA1</strain>
    </source>
</reference>
<accession>A0AAE0YI80</accession>
<proteinExistence type="predicted"/>
<protein>
    <submittedName>
        <fullName evidence="2">Uncharacterized protein</fullName>
    </submittedName>
</protein>
<sequence length="138" mass="15604">MLFWGGGLWLGLSMDHAHIRPGIGVVREAMWTEARRDYSDGWMTIVQLSRFSLTSLHHPRLSIDPSSSLTIMSGARDGLMVMDRTRAANGQHVAANDPCTLKWTHRSSRQCQSFLTRGHFSRSKRKSSSRPLRCHTPT</sequence>
<organism evidence="2 3">
    <name type="scientific">Elysia crispata</name>
    <name type="common">lettuce slug</name>
    <dbReference type="NCBI Taxonomy" id="231223"/>
    <lineage>
        <taxon>Eukaryota</taxon>
        <taxon>Metazoa</taxon>
        <taxon>Spiralia</taxon>
        <taxon>Lophotrochozoa</taxon>
        <taxon>Mollusca</taxon>
        <taxon>Gastropoda</taxon>
        <taxon>Heterobranchia</taxon>
        <taxon>Euthyneura</taxon>
        <taxon>Panpulmonata</taxon>
        <taxon>Sacoglossa</taxon>
        <taxon>Placobranchoidea</taxon>
        <taxon>Plakobranchidae</taxon>
        <taxon>Elysia</taxon>
    </lineage>
</organism>
<gene>
    <name evidence="2" type="ORF">RRG08_014684</name>
</gene>
<evidence type="ECO:0000256" key="1">
    <source>
        <dbReference type="SAM" id="MobiDB-lite"/>
    </source>
</evidence>
<comment type="caution">
    <text evidence="2">The sequence shown here is derived from an EMBL/GenBank/DDBJ whole genome shotgun (WGS) entry which is preliminary data.</text>
</comment>